<keyword evidence="2" id="KW-0677">Repeat</keyword>
<keyword evidence="8" id="KW-1185">Reference proteome</keyword>
<feature type="compositionally biased region" description="Low complexity" evidence="5">
    <location>
        <begin position="110"/>
        <end position="142"/>
    </location>
</feature>
<reference evidence="7" key="1">
    <citation type="submission" date="2021-03" db="EMBL/GenBank/DDBJ databases">
        <authorList>
            <person name="Tran Van P."/>
        </authorList>
    </citation>
    <scope>NUCLEOTIDE SEQUENCE</scope>
</reference>
<evidence type="ECO:0000256" key="2">
    <source>
        <dbReference type="ARBA" id="ARBA00022737"/>
    </source>
</evidence>
<feature type="non-terminal residue" evidence="7">
    <location>
        <position position="1"/>
    </location>
</feature>
<proteinExistence type="predicted"/>
<dbReference type="InterPro" id="IPR003439">
    <property type="entry name" value="ABC_transporter-like_ATP-bd"/>
</dbReference>
<dbReference type="InterPro" id="IPR050173">
    <property type="entry name" value="ABC_transporter_C-like"/>
</dbReference>
<comment type="subcellular location">
    <subcellularLocation>
        <location evidence="1">Endomembrane system</location>
        <topology evidence="1">Multi-pass membrane protein</topology>
    </subcellularLocation>
</comment>
<feature type="non-terminal residue" evidence="7">
    <location>
        <position position="184"/>
    </location>
</feature>
<sequence>QGINMSGGQKQRVSLARAVYSDANIYFLDDPLSAVDSHVGKHIFEEVIGPAGLLRKKTRILVTHSITFLPSVDEIVVLKNGEVSEMDLEEIKQQLETAIGRDELQRQLSVSASSISGSRSDIHSLGGRSRTSSLRRVGSVSSMKTDNTKQPSNGSLQTENKEKRMQSKGGRRLIEAEVAQTGSV</sequence>
<organism evidence="7 8">
    <name type="scientific">Timema podura</name>
    <name type="common">Walking stick</name>
    <dbReference type="NCBI Taxonomy" id="61482"/>
    <lineage>
        <taxon>Eukaryota</taxon>
        <taxon>Metazoa</taxon>
        <taxon>Ecdysozoa</taxon>
        <taxon>Arthropoda</taxon>
        <taxon>Hexapoda</taxon>
        <taxon>Insecta</taxon>
        <taxon>Pterygota</taxon>
        <taxon>Neoptera</taxon>
        <taxon>Polyneoptera</taxon>
        <taxon>Phasmatodea</taxon>
        <taxon>Timematodea</taxon>
        <taxon>Timematoidea</taxon>
        <taxon>Timematidae</taxon>
        <taxon>Timema</taxon>
    </lineage>
</organism>
<protein>
    <recommendedName>
        <fullName evidence="6">ABC transporter domain-containing protein</fullName>
    </recommendedName>
</protein>
<keyword evidence="3" id="KW-0547">Nucleotide-binding</keyword>
<keyword evidence="4" id="KW-0067">ATP-binding</keyword>
<dbReference type="Gene3D" id="3.40.50.300">
    <property type="entry name" value="P-loop containing nucleotide triphosphate hydrolases"/>
    <property type="match status" value="1"/>
</dbReference>
<feature type="region of interest" description="Disordered" evidence="5">
    <location>
        <begin position="110"/>
        <end position="184"/>
    </location>
</feature>
<dbReference type="Pfam" id="PF00005">
    <property type="entry name" value="ABC_tran"/>
    <property type="match status" value="1"/>
</dbReference>
<evidence type="ECO:0000313" key="8">
    <source>
        <dbReference type="Proteomes" id="UP001153148"/>
    </source>
</evidence>
<dbReference type="PANTHER" id="PTHR24223:SF443">
    <property type="entry name" value="MULTIDRUG-RESISTANCE LIKE PROTEIN 1, ISOFORM I"/>
    <property type="match status" value="1"/>
</dbReference>
<name>A0ABN7P899_TIMPD</name>
<evidence type="ECO:0000256" key="4">
    <source>
        <dbReference type="ARBA" id="ARBA00022840"/>
    </source>
</evidence>
<comment type="caution">
    <text evidence="7">The sequence shown here is derived from an EMBL/GenBank/DDBJ whole genome shotgun (WGS) entry which is preliminary data.</text>
</comment>
<dbReference type="SUPFAM" id="SSF52540">
    <property type="entry name" value="P-loop containing nucleoside triphosphate hydrolases"/>
    <property type="match status" value="1"/>
</dbReference>
<dbReference type="Proteomes" id="UP001153148">
    <property type="component" value="Unassembled WGS sequence"/>
</dbReference>
<feature type="domain" description="ABC transporter" evidence="6">
    <location>
        <begin position="4"/>
        <end position="32"/>
    </location>
</feature>
<accession>A0ABN7P899</accession>
<dbReference type="PANTHER" id="PTHR24223">
    <property type="entry name" value="ATP-BINDING CASSETTE SUB-FAMILY C"/>
    <property type="match status" value="1"/>
</dbReference>
<evidence type="ECO:0000256" key="1">
    <source>
        <dbReference type="ARBA" id="ARBA00004127"/>
    </source>
</evidence>
<dbReference type="EMBL" id="CAJPIN010025563">
    <property type="protein sequence ID" value="CAG2063299.1"/>
    <property type="molecule type" value="Genomic_DNA"/>
</dbReference>
<evidence type="ECO:0000256" key="3">
    <source>
        <dbReference type="ARBA" id="ARBA00022741"/>
    </source>
</evidence>
<dbReference type="InterPro" id="IPR027417">
    <property type="entry name" value="P-loop_NTPase"/>
</dbReference>
<gene>
    <name evidence="7" type="ORF">TPAB3V08_LOCUS10246</name>
</gene>
<evidence type="ECO:0000259" key="6">
    <source>
        <dbReference type="Pfam" id="PF00005"/>
    </source>
</evidence>
<evidence type="ECO:0000313" key="7">
    <source>
        <dbReference type="EMBL" id="CAG2063299.1"/>
    </source>
</evidence>
<evidence type="ECO:0000256" key="5">
    <source>
        <dbReference type="SAM" id="MobiDB-lite"/>
    </source>
</evidence>
<feature type="compositionally biased region" description="Polar residues" evidence="5">
    <location>
        <begin position="143"/>
        <end position="158"/>
    </location>
</feature>